<feature type="transmembrane region" description="Helical" evidence="7">
    <location>
        <begin position="223"/>
        <end position="244"/>
    </location>
</feature>
<evidence type="ECO:0000256" key="7">
    <source>
        <dbReference type="RuleBase" id="RU363032"/>
    </source>
</evidence>
<feature type="domain" description="ABC transmembrane type-1" evidence="8">
    <location>
        <begin position="75"/>
        <end position="285"/>
    </location>
</feature>
<dbReference type="Gene3D" id="1.10.3720.10">
    <property type="entry name" value="MetI-like"/>
    <property type="match status" value="1"/>
</dbReference>
<evidence type="ECO:0000259" key="8">
    <source>
        <dbReference type="PROSITE" id="PS50928"/>
    </source>
</evidence>
<dbReference type="InterPro" id="IPR000515">
    <property type="entry name" value="MetI-like"/>
</dbReference>
<name>A0ABQ1P1B1_9MICC</name>
<dbReference type="PANTHER" id="PTHR30193">
    <property type="entry name" value="ABC TRANSPORTER PERMEASE PROTEIN"/>
    <property type="match status" value="1"/>
</dbReference>
<sequence length="301" mass="32349">MSRARRAGAREHVRTGPSAWLAAPALVFFAMFALVPLLGVVALSFTSWDGLGTPAWIGAENWGRILADPTTQRAFGLTLVLTAASWLVQFPVSLLLGVFMAGQQRYRAVLSVLYFLPLLFSAAAIGIAYKALLDPNFGLGRAFGLDWLNQDWLGNPSLALPTLLFVVSWSFIPFHSLLYQGAVRQIPVQMYEAARIDGAGRVTTFLHITLPQVRNTIITSSTLMIVGSLTYFDLIFVMTGGGPGDATRILPLDMYLRGFRSYDMGGASVVGVLLVVLGLTISLALNRLGGGANAASRLEGA</sequence>
<feature type="transmembrane region" description="Helical" evidence="7">
    <location>
        <begin position="74"/>
        <end position="100"/>
    </location>
</feature>
<dbReference type="EMBL" id="BMJI01000006">
    <property type="protein sequence ID" value="GGC88721.1"/>
    <property type="molecule type" value="Genomic_DNA"/>
</dbReference>
<reference evidence="10" key="1">
    <citation type="journal article" date="2019" name="Int. J. Syst. Evol. Microbiol.">
        <title>The Global Catalogue of Microorganisms (GCM) 10K type strain sequencing project: providing services to taxonomists for standard genome sequencing and annotation.</title>
        <authorList>
            <consortium name="The Broad Institute Genomics Platform"/>
            <consortium name="The Broad Institute Genome Sequencing Center for Infectious Disease"/>
            <person name="Wu L."/>
            <person name="Ma J."/>
        </authorList>
    </citation>
    <scope>NUCLEOTIDE SEQUENCE [LARGE SCALE GENOMIC DNA]</scope>
    <source>
        <strain evidence="10">CGMCC 1.15480</strain>
    </source>
</reference>
<gene>
    <name evidence="9" type="ORF">GCM10011512_14620</name>
</gene>
<keyword evidence="3" id="KW-1003">Cell membrane</keyword>
<evidence type="ECO:0000256" key="1">
    <source>
        <dbReference type="ARBA" id="ARBA00004651"/>
    </source>
</evidence>
<dbReference type="Proteomes" id="UP000597761">
    <property type="component" value="Unassembled WGS sequence"/>
</dbReference>
<keyword evidence="4 7" id="KW-0812">Transmembrane</keyword>
<dbReference type="PROSITE" id="PS50928">
    <property type="entry name" value="ABC_TM1"/>
    <property type="match status" value="1"/>
</dbReference>
<evidence type="ECO:0000256" key="4">
    <source>
        <dbReference type="ARBA" id="ARBA00022692"/>
    </source>
</evidence>
<comment type="similarity">
    <text evidence="7">Belongs to the binding-protein-dependent transport system permease family.</text>
</comment>
<dbReference type="InterPro" id="IPR051393">
    <property type="entry name" value="ABC_transporter_permease"/>
</dbReference>
<accession>A0ABQ1P1B1</accession>
<evidence type="ECO:0000313" key="10">
    <source>
        <dbReference type="Proteomes" id="UP000597761"/>
    </source>
</evidence>
<organism evidence="9 10">
    <name type="scientific">Tersicoccus solisilvae</name>
    <dbReference type="NCBI Taxonomy" id="1882339"/>
    <lineage>
        <taxon>Bacteria</taxon>
        <taxon>Bacillati</taxon>
        <taxon>Actinomycetota</taxon>
        <taxon>Actinomycetes</taxon>
        <taxon>Micrococcales</taxon>
        <taxon>Micrococcaceae</taxon>
        <taxon>Tersicoccus</taxon>
    </lineage>
</organism>
<proteinExistence type="inferred from homology"/>
<keyword evidence="6 7" id="KW-0472">Membrane</keyword>
<keyword evidence="2 7" id="KW-0813">Transport</keyword>
<dbReference type="PANTHER" id="PTHR30193:SF37">
    <property type="entry name" value="INNER MEMBRANE ABC TRANSPORTER PERMEASE PROTEIN YCJO"/>
    <property type="match status" value="1"/>
</dbReference>
<keyword evidence="10" id="KW-1185">Reference proteome</keyword>
<comment type="subcellular location">
    <subcellularLocation>
        <location evidence="1 7">Cell membrane</location>
        <topology evidence="1 7">Multi-pass membrane protein</topology>
    </subcellularLocation>
</comment>
<dbReference type="CDD" id="cd06261">
    <property type="entry name" value="TM_PBP2"/>
    <property type="match status" value="1"/>
</dbReference>
<keyword evidence="5 7" id="KW-1133">Transmembrane helix</keyword>
<feature type="transmembrane region" description="Helical" evidence="7">
    <location>
        <begin position="264"/>
        <end position="285"/>
    </location>
</feature>
<dbReference type="SUPFAM" id="SSF161098">
    <property type="entry name" value="MetI-like"/>
    <property type="match status" value="1"/>
</dbReference>
<evidence type="ECO:0000313" key="9">
    <source>
        <dbReference type="EMBL" id="GGC88721.1"/>
    </source>
</evidence>
<evidence type="ECO:0000256" key="2">
    <source>
        <dbReference type="ARBA" id="ARBA00022448"/>
    </source>
</evidence>
<feature type="transmembrane region" description="Helical" evidence="7">
    <location>
        <begin position="112"/>
        <end position="132"/>
    </location>
</feature>
<evidence type="ECO:0000256" key="6">
    <source>
        <dbReference type="ARBA" id="ARBA00023136"/>
    </source>
</evidence>
<comment type="caution">
    <text evidence="9">The sequence shown here is derived from an EMBL/GenBank/DDBJ whole genome shotgun (WGS) entry which is preliminary data.</text>
</comment>
<feature type="transmembrane region" description="Helical" evidence="7">
    <location>
        <begin position="21"/>
        <end position="45"/>
    </location>
</feature>
<evidence type="ECO:0000256" key="5">
    <source>
        <dbReference type="ARBA" id="ARBA00022989"/>
    </source>
</evidence>
<evidence type="ECO:0000256" key="3">
    <source>
        <dbReference type="ARBA" id="ARBA00022475"/>
    </source>
</evidence>
<protein>
    <submittedName>
        <fullName evidence="9">ABC transporter</fullName>
    </submittedName>
</protein>
<dbReference type="Pfam" id="PF00528">
    <property type="entry name" value="BPD_transp_1"/>
    <property type="match status" value="1"/>
</dbReference>
<feature type="transmembrane region" description="Helical" evidence="7">
    <location>
        <begin position="152"/>
        <end position="172"/>
    </location>
</feature>
<dbReference type="InterPro" id="IPR035906">
    <property type="entry name" value="MetI-like_sf"/>
</dbReference>